<dbReference type="RefSeq" id="WP_344779020.1">
    <property type="nucleotide sequence ID" value="NZ_BAABAH010000025.1"/>
</dbReference>
<proteinExistence type="predicted"/>
<dbReference type="EMBL" id="BAABAH010000025">
    <property type="protein sequence ID" value="GAA3836617.1"/>
    <property type="molecule type" value="Genomic_DNA"/>
</dbReference>
<protein>
    <recommendedName>
        <fullName evidence="4">Metabolite transport protein CsbC</fullName>
    </recommendedName>
</protein>
<dbReference type="Proteomes" id="UP001501821">
    <property type="component" value="Unassembled WGS sequence"/>
</dbReference>
<comment type="caution">
    <text evidence="2">The sequence shown here is derived from an EMBL/GenBank/DDBJ whole genome shotgun (WGS) entry which is preliminary data.</text>
</comment>
<evidence type="ECO:0008006" key="4">
    <source>
        <dbReference type="Google" id="ProtNLM"/>
    </source>
</evidence>
<keyword evidence="1" id="KW-1133">Transmembrane helix</keyword>
<gene>
    <name evidence="2" type="ORF">GCM10022242_41600</name>
</gene>
<accession>A0ABP7J809</accession>
<name>A0ABP7J809_9ACTN</name>
<feature type="transmembrane region" description="Helical" evidence="1">
    <location>
        <begin position="17"/>
        <end position="35"/>
    </location>
</feature>
<keyword evidence="1" id="KW-0472">Membrane</keyword>
<evidence type="ECO:0000313" key="2">
    <source>
        <dbReference type="EMBL" id="GAA3836617.1"/>
    </source>
</evidence>
<keyword evidence="3" id="KW-1185">Reference proteome</keyword>
<sequence>MSVLGILLPEAVVHSRTFAVLAGFVAINTVMYVALSIGKTLPRLYVSEIIPRRYERGETRSIYPDGPR</sequence>
<keyword evidence="1" id="KW-0812">Transmembrane</keyword>
<reference evidence="3" key="1">
    <citation type="journal article" date="2019" name="Int. J. Syst. Evol. Microbiol.">
        <title>The Global Catalogue of Microorganisms (GCM) 10K type strain sequencing project: providing services to taxonomists for standard genome sequencing and annotation.</title>
        <authorList>
            <consortium name="The Broad Institute Genomics Platform"/>
            <consortium name="The Broad Institute Genome Sequencing Center for Infectious Disease"/>
            <person name="Wu L."/>
            <person name="Ma J."/>
        </authorList>
    </citation>
    <scope>NUCLEOTIDE SEQUENCE [LARGE SCALE GENOMIC DNA]</scope>
    <source>
        <strain evidence="3">JCM 16953</strain>
    </source>
</reference>
<evidence type="ECO:0000256" key="1">
    <source>
        <dbReference type="SAM" id="Phobius"/>
    </source>
</evidence>
<organism evidence="2 3">
    <name type="scientific">Nocardioides panacisoli</name>
    <dbReference type="NCBI Taxonomy" id="627624"/>
    <lineage>
        <taxon>Bacteria</taxon>
        <taxon>Bacillati</taxon>
        <taxon>Actinomycetota</taxon>
        <taxon>Actinomycetes</taxon>
        <taxon>Propionibacteriales</taxon>
        <taxon>Nocardioidaceae</taxon>
        <taxon>Nocardioides</taxon>
    </lineage>
</organism>
<evidence type="ECO:0000313" key="3">
    <source>
        <dbReference type="Proteomes" id="UP001501821"/>
    </source>
</evidence>